<feature type="compositionally biased region" description="Low complexity" evidence="2">
    <location>
        <begin position="414"/>
        <end position="426"/>
    </location>
</feature>
<accession>A0A427A6B2</accession>
<dbReference type="AlphaFoldDB" id="A0A427A6B2"/>
<dbReference type="Proteomes" id="UP000287651">
    <property type="component" value="Unassembled WGS sequence"/>
</dbReference>
<feature type="compositionally biased region" description="Low complexity" evidence="2">
    <location>
        <begin position="1"/>
        <end position="11"/>
    </location>
</feature>
<dbReference type="GO" id="GO:0051603">
    <property type="term" value="P:proteolysis involved in protein catabolic process"/>
    <property type="evidence" value="ECO:0007669"/>
    <property type="project" value="TreeGrafter"/>
</dbReference>
<evidence type="ECO:0000256" key="1">
    <source>
        <dbReference type="ARBA" id="ARBA00009941"/>
    </source>
</evidence>
<dbReference type="PRINTS" id="PR00776">
    <property type="entry name" value="HEMOGLOBNASE"/>
</dbReference>
<dbReference type="GO" id="GO:0005773">
    <property type="term" value="C:vacuole"/>
    <property type="evidence" value="ECO:0007669"/>
    <property type="project" value="GOC"/>
</dbReference>
<feature type="compositionally biased region" description="Basic and acidic residues" evidence="2">
    <location>
        <begin position="394"/>
        <end position="410"/>
    </location>
</feature>
<evidence type="ECO:0000256" key="2">
    <source>
        <dbReference type="SAM" id="MobiDB-lite"/>
    </source>
</evidence>
<name>A0A427A6B2_ENSVE</name>
<dbReference type="InterPro" id="IPR001096">
    <property type="entry name" value="Peptidase_C13"/>
</dbReference>
<dbReference type="GO" id="GO:0006624">
    <property type="term" value="P:vacuolar protein processing"/>
    <property type="evidence" value="ECO:0007669"/>
    <property type="project" value="TreeGrafter"/>
</dbReference>
<evidence type="ECO:0000313" key="3">
    <source>
        <dbReference type="EMBL" id="RRT71782.1"/>
    </source>
</evidence>
<gene>
    <name evidence="3" type="ORF">B296_00023313</name>
</gene>
<protein>
    <submittedName>
        <fullName evidence="3">Uncharacterized protein</fullName>
    </submittedName>
</protein>
<dbReference type="PANTHER" id="PTHR12000:SF42">
    <property type="entry name" value="LEGUMAIN"/>
    <property type="match status" value="1"/>
</dbReference>
<dbReference type="Pfam" id="PF01650">
    <property type="entry name" value="Peptidase_C13"/>
    <property type="match status" value="2"/>
</dbReference>
<organism evidence="3 4">
    <name type="scientific">Ensete ventricosum</name>
    <name type="common">Abyssinian banana</name>
    <name type="synonym">Musa ensete</name>
    <dbReference type="NCBI Taxonomy" id="4639"/>
    <lineage>
        <taxon>Eukaryota</taxon>
        <taxon>Viridiplantae</taxon>
        <taxon>Streptophyta</taxon>
        <taxon>Embryophyta</taxon>
        <taxon>Tracheophyta</taxon>
        <taxon>Spermatophyta</taxon>
        <taxon>Magnoliopsida</taxon>
        <taxon>Liliopsida</taxon>
        <taxon>Zingiberales</taxon>
        <taxon>Musaceae</taxon>
        <taxon>Ensete</taxon>
    </lineage>
</organism>
<comment type="similarity">
    <text evidence="1">Belongs to the peptidase C13 family.</text>
</comment>
<feature type="compositionally biased region" description="Basic residues" evidence="2">
    <location>
        <begin position="383"/>
        <end position="393"/>
    </location>
</feature>
<feature type="region of interest" description="Disordered" evidence="2">
    <location>
        <begin position="1"/>
        <end position="20"/>
    </location>
</feature>
<dbReference type="EMBL" id="AMZH03003615">
    <property type="protein sequence ID" value="RRT71782.1"/>
    <property type="molecule type" value="Genomic_DNA"/>
</dbReference>
<feature type="region of interest" description="Disordered" evidence="2">
    <location>
        <begin position="383"/>
        <end position="426"/>
    </location>
</feature>
<dbReference type="Gene3D" id="3.40.50.1460">
    <property type="match status" value="1"/>
</dbReference>
<sequence length="426" mass="46684">MRQAAAAASPSPQLPLPDFHSVRPIPYSPSPLGPRISLRVMATSSSTAAARHALFSFAVMILLAMSLSASGPSLTRAAAPWDPIIRLPSNRLAPDPGEGGRLDDEEETGTKWALLVAGSSGYGNYRHQADVCHAYQLLRRGGLREENIVVMMHDDIAHNPLNPRQGVIINHPQGQDVYAGVPKVHAHQWDSSVFVILNLSLDSRELVDFLVRPSLLCRGRNGQRTLGLSRCLQDYTKEQVTTKNLYAVLLGDRSAIEGGSGKVIDSKPDDRIFIYYSDHGGPGVKMRTSNHDTYNTGSHVMEYGDKSVKSDMLSLYQGFDPAIANVTENALRQRMPMGVINQRDADLLFMWKMLQRTTAKRKPGVGDVIQATVTAAKTAAARWRRQRQRHQIRQRRDANPSDGDGGKDSSSEMAKAAAPNTATARC</sequence>
<evidence type="ECO:0000313" key="4">
    <source>
        <dbReference type="Proteomes" id="UP000287651"/>
    </source>
</evidence>
<dbReference type="PANTHER" id="PTHR12000">
    <property type="entry name" value="HEMOGLOBINASE FAMILY MEMBER"/>
    <property type="match status" value="1"/>
</dbReference>
<proteinExistence type="inferred from homology"/>
<comment type="caution">
    <text evidence="3">The sequence shown here is derived from an EMBL/GenBank/DDBJ whole genome shotgun (WGS) entry which is preliminary data.</text>
</comment>
<dbReference type="GO" id="GO:0004197">
    <property type="term" value="F:cysteine-type endopeptidase activity"/>
    <property type="evidence" value="ECO:0007669"/>
    <property type="project" value="TreeGrafter"/>
</dbReference>
<reference evidence="3 4" key="1">
    <citation type="journal article" date="2014" name="Agronomy (Basel)">
        <title>A Draft Genome Sequence for Ensete ventricosum, the Drought-Tolerant Tree Against Hunger.</title>
        <authorList>
            <person name="Harrison J."/>
            <person name="Moore K.A."/>
            <person name="Paszkiewicz K."/>
            <person name="Jones T."/>
            <person name="Grant M."/>
            <person name="Ambacheew D."/>
            <person name="Muzemil S."/>
            <person name="Studholme D.J."/>
        </authorList>
    </citation>
    <scope>NUCLEOTIDE SEQUENCE [LARGE SCALE GENOMIC DNA]</scope>
</reference>